<reference evidence="3 4" key="1">
    <citation type="submission" date="2016-10" db="EMBL/GenBank/DDBJ databases">
        <authorList>
            <person name="de Groot N.N."/>
        </authorList>
    </citation>
    <scope>NUCLEOTIDE SEQUENCE [LARGE SCALE GENOMIC DNA]</scope>
    <source>
        <strain evidence="3 4">SR12</strain>
    </source>
</reference>
<evidence type="ECO:0000313" key="4">
    <source>
        <dbReference type="Proteomes" id="UP000199394"/>
    </source>
</evidence>
<dbReference type="Pfam" id="PF03413">
    <property type="entry name" value="PepSY"/>
    <property type="match status" value="1"/>
</dbReference>
<sequence>MKRNDAFAVLLIGGMLILSGCGGKMATNSTPTVSTTPTVTSQATPTGNDNATDITAEKAKEMALTKAGVKESDTYELKVETGTENGRRVYEVDFKAGGHEYEYDIDYSTGEIIQSQVNVD</sequence>
<feature type="region of interest" description="Disordered" evidence="1">
    <location>
        <begin position="29"/>
        <end position="51"/>
    </location>
</feature>
<dbReference type="OrthoDB" id="9780101at2"/>
<dbReference type="STRING" id="81409.SAMN04515656_1304"/>
<dbReference type="EMBL" id="FNRK01000030">
    <property type="protein sequence ID" value="SEA78303.1"/>
    <property type="molecule type" value="Genomic_DNA"/>
</dbReference>
<dbReference type="Proteomes" id="UP000199394">
    <property type="component" value="Unassembled WGS sequence"/>
</dbReference>
<dbReference type="RefSeq" id="WP_090309401.1">
    <property type="nucleotide sequence ID" value="NZ_FNRK01000030.1"/>
</dbReference>
<feature type="compositionally biased region" description="Low complexity" evidence="1">
    <location>
        <begin position="29"/>
        <end position="46"/>
    </location>
</feature>
<organism evidence="3 4">
    <name type="scientific">Eubacterium aggregans</name>
    <dbReference type="NCBI Taxonomy" id="81409"/>
    <lineage>
        <taxon>Bacteria</taxon>
        <taxon>Bacillati</taxon>
        <taxon>Bacillota</taxon>
        <taxon>Clostridia</taxon>
        <taxon>Eubacteriales</taxon>
        <taxon>Eubacteriaceae</taxon>
        <taxon>Eubacterium</taxon>
    </lineage>
</organism>
<accession>A0A1H4DZU6</accession>
<name>A0A1H4DZU6_9FIRM</name>
<evidence type="ECO:0000256" key="1">
    <source>
        <dbReference type="SAM" id="MobiDB-lite"/>
    </source>
</evidence>
<keyword evidence="4" id="KW-1185">Reference proteome</keyword>
<feature type="domain" description="PepSY" evidence="2">
    <location>
        <begin position="54"/>
        <end position="113"/>
    </location>
</feature>
<proteinExistence type="predicted"/>
<gene>
    <name evidence="3" type="ORF">SAMN04515656_1304</name>
</gene>
<protein>
    <submittedName>
        <fullName evidence="3">Peptidase propeptide and YPEB domain-containing protein</fullName>
    </submittedName>
</protein>
<dbReference type="AlphaFoldDB" id="A0A1H4DZU6"/>
<dbReference type="Gene3D" id="3.10.450.40">
    <property type="match status" value="1"/>
</dbReference>
<dbReference type="InterPro" id="IPR025711">
    <property type="entry name" value="PepSY"/>
</dbReference>
<evidence type="ECO:0000259" key="2">
    <source>
        <dbReference type="Pfam" id="PF03413"/>
    </source>
</evidence>
<evidence type="ECO:0000313" key="3">
    <source>
        <dbReference type="EMBL" id="SEA78303.1"/>
    </source>
</evidence>
<dbReference type="PROSITE" id="PS51257">
    <property type="entry name" value="PROKAR_LIPOPROTEIN"/>
    <property type="match status" value="1"/>
</dbReference>